<organism evidence="3 4">
    <name type="scientific">Heterodera trifolii</name>
    <dbReference type="NCBI Taxonomy" id="157864"/>
    <lineage>
        <taxon>Eukaryota</taxon>
        <taxon>Metazoa</taxon>
        <taxon>Ecdysozoa</taxon>
        <taxon>Nematoda</taxon>
        <taxon>Chromadorea</taxon>
        <taxon>Rhabditida</taxon>
        <taxon>Tylenchina</taxon>
        <taxon>Tylenchomorpha</taxon>
        <taxon>Tylenchoidea</taxon>
        <taxon>Heteroderidae</taxon>
        <taxon>Heteroderinae</taxon>
        <taxon>Heterodera</taxon>
    </lineage>
</organism>
<keyword evidence="4" id="KW-1185">Reference proteome</keyword>
<gene>
    <name evidence="3" type="ORF">niasHT_013961</name>
    <name evidence="2" type="ORF">niasHT_026311</name>
</gene>
<proteinExistence type="predicted"/>
<reference evidence="3 4" key="1">
    <citation type="submission" date="2024-10" db="EMBL/GenBank/DDBJ databases">
        <authorList>
            <person name="Kim D."/>
        </authorList>
    </citation>
    <scope>NUCLEOTIDE SEQUENCE [LARGE SCALE GENOMIC DNA]</scope>
    <source>
        <strain evidence="3">BH-2024</strain>
    </source>
</reference>
<dbReference type="Gene3D" id="2.170.260.10">
    <property type="entry name" value="paz domain"/>
    <property type="match status" value="1"/>
</dbReference>
<feature type="compositionally biased region" description="Basic and acidic residues" evidence="1">
    <location>
        <begin position="1"/>
        <end position="28"/>
    </location>
</feature>
<protein>
    <submittedName>
        <fullName evidence="3">Uncharacterized protein</fullName>
    </submittedName>
</protein>
<sequence length="266" mass="31270">MDQQDHNKEPPKIDQQQQDHNKETPKNDQEDEEETKEPSWISLIDEEQKQDPFTPIYDEPPRASTPKTCACAERPRPIPLVEHLCKRFNCSAHELHVLFRNLEKRRDIVEHLRSAQLRTAHLRPFVRNFPVRCNDLSILDAHSAPAYRGFLGITVRMHYYIKHGIRLHHPNLPCVVEFGGGDHKTFFPLEILTIIFWLLHNVELIQNIIHAVSTQSSCESGMEQKLWLHSYFNRHVSSSLEFHTLIKPKSLQQEFYDEFNTRKAEQ</sequence>
<evidence type="ECO:0000313" key="4">
    <source>
        <dbReference type="Proteomes" id="UP001620626"/>
    </source>
</evidence>
<dbReference type="CDD" id="cd02846">
    <property type="entry name" value="PAZ_argonaute_like"/>
    <property type="match status" value="1"/>
</dbReference>
<feature type="region of interest" description="Disordered" evidence="1">
    <location>
        <begin position="1"/>
        <end position="68"/>
    </location>
</feature>
<evidence type="ECO:0000256" key="1">
    <source>
        <dbReference type="SAM" id="MobiDB-lite"/>
    </source>
</evidence>
<dbReference type="InterPro" id="IPR036085">
    <property type="entry name" value="PAZ_dom_sf"/>
</dbReference>
<dbReference type="EMBL" id="JBICBT010000865">
    <property type="protein sequence ID" value="KAL3096344.1"/>
    <property type="molecule type" value="Genomic_DNA"/>
</dbReference>
<dbReference type="Proteomes" id="UP001620626">
    <property type="component" value="Unassembled WGS sequence"/>
</dbReference>
<dbReference type="SUPFAM" id="SSF101690">
    <property type="entry name" value="PAZ domain"/>
    <property type="match status" value="1"/>
</dbReference>
<accession>A0ABD2L255</accession>
<evidence type="ECO:0000313" key="2">
    <source>
        <dbReference type="EMBL" id="KAL3096344.1"/>
    </source>
</evidence>
<dbReference type="AlphaFoldDB" id="A0ABD2L255"/>
<comment type="caution">
    <text evidence="3">The sequence shown here is derived from an EMBL/GenBank/DDBJ whole genome shotgun (WGS) entry which is preliminary data.</text>
</comment>
<evidence type="ECO:0000313" key="3">
    <source>
        <dbReference type="EMBL" id="KAL3109181.1"/>
    </source>
</evidence>
<dbReference type="EMBL" id="JBICBT010000577">
    <property type="protein sequence ID" value="KAL3109181.1"/>
    <property type="molecule type" value="Genomic_DNA"/>
</dbReference>
<name>A0ABD2L255_9BILA</name>